<dbReference type="InterPro" id="IPR043520">
    <property type="entry name" value="SPT21"/>
</dbReference>
<dbReference type="SMART" id="SM00054">
    <property type="entry name" value="EFh"/>
    <property type="match status" value="2"/>
</dbReference>
<protein>
    <submittedName>
        <fullName evidence="5">EF-hand domain pair</fullName>
    </submittedName>
</protein>
<gene>
    <name evidence="5" type="primary">SPATA21</name>
    <name evidence="5" type="ORF">OS493_010084</name>
</gene>
<evidence type="ECO:0000313" key="5">
    <source>
        <dbReference type="EMBL" id="KAJ7337227.1"/>
    </source>
</evidence>
<feature type="domain" description="EF-hand" evidence="4">
    <location>
        <begin position="109"/>
        <end position="144"/>
    </location>
</feature>
<dbReference type="OrthoDB" id="5988051at2759"/>
<keyword evidence="2" id="KW-0106">Calcium</keyword>
<evidence type="ECO:0000256" key="2">
    <source>
        <dbReference type="ARBA" id="ARBA00022837"/>
    </source>
</evidence>
<dbReference type="PROSITE" id="PS50222">
    <property type="entry name" value="EF_HAND_2"/>
    <property type="match status" value="2"/>
</dbReference>
<dbReference type="Proteomes" id="UP001163046">
    <property type="component" value="Unassembled WGS sequence"/>
</dbReference>
<dbReference type="AlphaFoldDB" id="A0A9W9YG59"/>
<keyword evidence="1" id="KW-0677">Repeat</keyword>
<dbReference type="Pfam" id="PF13499">
    <property type="entry name" value="EF-hand_7"/>
    <property type="match status" value="1"/>
</dbReference>
<comment type="caution">
    <text evidence="5">The sequence shown here is derived from an EMBL/GenBank/DDBJ whole genome shotgun (WGS) entry which is preliminary data.</text>
</comment>
<sequence>MQKQRVRRNAFALGKKGDGLQQQPQPPGLPHYSQEQLFDMEPSPDEDPVILQVEEKQEEEEECEMNINCPHLTNETAFREVFDLFDSNGGGTIDAEELDLALKSVDIQLSQEDLLEVLSAMDKDGNGEIDFYEFLNLMTNTERFLEGFALTQFMKRSALHSINEIVGFYHTKYKRTQAPHVVGHYAAGARVIGLTETQLRRHMETLKARHAAGDNKSPYAEPLHIIFGKVVRKKRPTIASRSRKPTVVDVLPDESVKGTTALPLEMSQTRGKIRLKFGRLSMQPSSSIPNILSSKLPVMPDRYPMSPAAHLLMPRQTCYHGKREQPRPPLKKNGWVSQRIKPFLVELPSVQVKEIKKKDKQEQWASLTFDDLPKIRDKVGQAREVHFKRLRETKSKDSEEHWKSLGPDHINSNLLRNYFRLAFNAYTPYVTINLA</sequence>
<evidence type="ECO:0000256" key="1">
    <source>
        <dbReference type="ARBA" id="ARBA00022737"/>
    </source>
</evidence>
<feature type="domain" description="EF-hand" evidence="4">
    <location>
        <begin position="73"/>
        <end position="108"/>
    </location>
</feature>
<dbReference type="PROSITE" id="PS00018">
    <property type="entry name" value="EF_HAND_1"/>
    <property type="match status" value="2"/>
</dbReference>
<accession>A0A9W9YG59</accession>
<organism evidence="5 6">
    <name type="scientific">Desmophyllum pertusum</name>
    <dbReference type="NCBI Taxonomy" id="174260"/>
    <lineage>
        <taxon>Eukaryota</taxon>
        <taxon>Metazoa</taxon>
        <taxon>Cnidaria</taxon>
        <taxon>Anthozoa</taxon>
        <taxon>Hexacorallia</taxon>
        <taxon>Scleractinia</taxon>
        <taxon>Caryophylliina</taxon>
        <taxon>Caryophylliidae</taxon>
        <taxon>Desmophyllum</taxon>
    </lineage>
</organism>
<dbReference type="EMBL" id="MU827781">
    <property type="protein sequence ID" value="KAJ7337227.1"/>
    <property type="molecule type" value="Genomic_DNA"/>
</dbReference>
<dbReference type="SUPFAM" id="SSF47473">
    <property type="entry name" value="EF-hand"/>
    <property type="match status" value="1"/>
</dbReference>
<evidence type="ECO:0000256" key="3">
    <source>
        <dbReference type="SAM" id="MobiDB-lite"/>
    </source>
</evidence>
<dbReference type="CDD" id="cd00051">
    <property type="entry name" value="EFh"/>
    <property type="match status" value="1"/>
</dbReference>
<dbReference type="InterPro" id="IPR002048">
    <property type="entry name" value="EF_hand_dom"/>
</dbReference>
<dbReference type="FunFam" id="1.10.238.10:FF:000178">
    <property type="entry name" value="Calmodulin-2 A"/>
    <property type="match status" value="1"/>
</dbReference>
<dbReference type="Gene3D" id="1.10.238.10">
    <property type="entry name" value="EF-hand"/>
    <property type="match status" value="1"/>
</dbReference>
<dbReference type="InterPro" id="IPR018247">
    <property type="entry name" value="EF_Hand_1_Ca_BS"/>
</dbReference>
<dbReference type="GO" id="GO:0043226">
    <property type="term" value="C:organelle"/>
    <property type="evidence" value="ECO:0007669"/>
    <property type="project" value="UniProtKB-ARBA"/>
</dbReference>
<dbReference type="PANTHER" id="PTHR47500">
    <property type="entry name" value="EF-HAND CALCIUM-BINDING DOMAIN-CONTAINING PROTEIN"/>
    <property type="match status" value="1"/>
</dbReference>
<dbReference type="InterPro" id="IPR011992">
    <property type="entry name" value="EF-hand-dom_pair"/>
</dbReference>
<keyword evidence="6" id="KW-1185">Reference proteome</keyword>
<dbReference type="GO" id="GO:0005509">
    <property type="term" value="F:calcium ion binding"/>
    <property type="evidence" value="ECO:0007669"/>
    <property type="project" value="InterPro"/>
</dbReference>
<feature type="region of interest" description="Disordered" evidence="3">
    <location>
        <begin position="1"/>
        <end position="45"/>
    </location>
</feature>
<evidence type="ECO:0000259" key="4">
    <source>
        <dbReference type="PROSITE" id="PS50222"/>
    </source>
</evidence>
<reference evidence="5" key="1">
    <citation type="submission" date="2023-01" db="EMBL/GenBank/DDBJ databases">
        <title>Genome assembly of the deep-sea coral Lophelia pertusa.</title>
        <authorList>
            <person name="Herrera S."/>
            <person name="Cordes E."/>
        </authorList>
    </citation>
    <scope>NUCLEOTIDE SEQUENCE</scope>
    <source>
        <strain evidence="5">USNM1676648</strain>
        <tissue evidence="5">Polyp</tissue>
    </source>
</reference>
<evidence type="ECO:0000313" key="6">
    <source>
        <dbReference type="Proteomes" id="UP001163046"/>
    </source>
</evidence>
<name>A0A9W9YG59_9CNID</name>
<proteinExistence type="predicted"/>
<dbReference type="PANTHER" id="PTHR47500:SF3">
    <property type="entry name" value="EF-HAND DOMAIN-CONTAINING PROTEIN"/>
    <property type="match status" value="1"/>
</dbReference>